<dbReference type="GO" id="GO:0004535">
    <property type="term" value="F:poly(A)-specific ribonuclease activity"/>
    <property type="evidence" value="ECO:0007669"/>
    <property type="project" value="InterPro"/>
</dbReference>
<dbReference type="Proteomes" id="UP000501690">
    <property type="component" value="Linkage Group LG3"/>
</dbReference>
<dbReference type="PANTHER" id="PTHR10797">
    <property type="entry name" value="CCR4-NOT TRANSCRIPTION COMPLEX SUBUNIT"/>
    <property type="match status" value="1"/>
</dbReference>
<dbReference type="InterPro" id="IPR036397">
    <property type="entry name" value="RNaseH_sf"/>
</dbReference>
<evidence type="ECO:0000313" key="1">
    <source>
        <dbReference type="EMBL" id="QCD86779.1"/>
    </source>
</evidence>
<evidence type="ECO:0000313" key="2">
    <source>
        <dbReference type="Proteomes" id="UP000501690"/>
    </source>
</evidence>
<dbReference type="Gene3D" id="3.30.420.10">
    <property type="entry name" value="Ribonuclease H-like superfamily/Ribonuclease H"/>
    <property type="match status" value="1"/>
</dbReference>
<dbReference type="InterPro" id="IPR039637">
    <property type="entry name" value="CNOT7/CNOT8/Pop2"/>
</dbReference>
<dbReference type="GO" id="GO:0030014">
    <property type="term" value="C:CCR4-NOT complex"/>
    <property type="evidence" value="ECO:0007669"/>
    <property type="project" value="InterPro"/>
</dbReference>
<sequence>MGVHCQLNMAPTQLHPNSWAYLQAFRVLCHSLLSISRLDAFSQSFKHFKDGYFKVVVKEGGKSHFLNVDGSTKFPFSWTSSPSRYKDMGTDELSAVDREVVEVLMKFTDKLPTKGLARVYNSVHQIIDIEGRKKNLTLFQTLRKEKVVKAKVARNTEVPNLQESLVEVHVHSGTKRKAELPVMPSMGKDVKKVRTTLLGQGSLSRAKGPEAGLIELLETVVRKDIAINLLEIVINSIDSMEPDHLSDLALRQPQNNYAVMKANVDCMHLIQVGLTLSDCHDNLPTFGTSNHFIWEFNFCEFDITRHPHAPSSIALLQRQGMDFHKNRNFGVSIVRFTELMMLSGLLCNSHIHWINFHGAYDFAYMIKVLGHRFLHMQPLLPPNLGDFLQLVKLFFGQEVYDIKYLVRFCPNLYGSLDIVSELLGLDNSVRKSHHAGSDSVVTLHVFNEINRLYFHTQNDLEKHGGIVYGIEMS</sequence>
<keyword evidence="2" id="KW-1185">Reference proteome</keyword>
<dbReference type="AlphaFoldDB" id="A0A4D6LDV1"/>
<proteinExistence type="predicted"/>
<gene>
    <name evidence="1" type="ORF">DEO72_LG3g1305</name>
</gene>
<accession>A0A4D6LDV1</accession>
<dbReference type="InterPro" id="IPR012337">
    <property type="entry name" value="RNaseH-like_sf"/>
</dbReference>
<dbReference type="GO" id="GO:0003676">
    <property type="term" value="F:nucleic acid binding"/>
    <property type="evidence" value="ECO:0007669"/>
    <property type="project" value="InterPro"/>
</dbReference>
<organism evidence="1 2">
    <name type="scientific">Vigna unguiculata</name>
    <name type="common">Cowpea</name>
    <dbReference type="NCBI Taxonomy" id="3917"/>
    <lineage>
        <taxon>Eukaryota</taxon>
        <taxon>Viridiplantae</taxon>
        <taxon>Streptophyta</taxon>
        <taxon>Embryophyta</taxon>
        <taxon>Tracheophyta</taxon>
        <taxon>Spermatophyta</taxon>
        <taxon>Magnoliopsida</taxon>
        <taxon>eudicotyledons</taxon>
        <taxon>Gunneridae</taxon>
        <taxon>Pentapetalae</taxon>
        <taxon>rosids</taxon>
        <taxon>fabids</taxon>
        <taxon>Fabales</taxon>
        <taxon>Fabaceae</taxon>
        <taxon>Papilionoideae</taxon>
        <taxon>50 kb inversion clade</taxon>
        <taxon>NPAAA clade</taxon>
        <taxon>indigoferoid/millettioid clade</taxon>
        <taxon>Phaseoleae</taxon>
        <taxon>Vigna</taxon>
    </lineage>
</organism>
<name>A0A4D6LDV1_VIGUN</name>
<dbReference type="SUPFAM" id="SSF53098">
    <property type="entry name" value="Ribonuclease H-like"/>
    <property type="match status" value="1"/>
</dbReference>
<reference evidence="1 2" key="1">
    <citation type="submission" date="2019-04" db="EMBL/GenBank/DDBJ databases">
        <title>An improved genome assembly and genetic linkage map for asparagus bean, Vigna unguiculata ssp. sesquipedialis.</title>
        <authorList>
            <person name="Xia Q."/>
            <person name="Zhang R."/>
            <person name="Dong Y."/>
        </authorList>
    </citation>
    <scope>NUCLEOTIDE SEQUENCE [LARGE SCALE GENOMIC DNA]</scope>
    <source>
        <tissue evidence="1">Leaf</tissue>
    </source>
</reference>
<dbReference type="EMBL" id="CP039347">
    <property type="protein sequence ID" value="QCD86779.1"/>
    <property type="molecule type" value="Genomic_DNA"/>
</dbReference>
<protein>
    <submittedName>
        <fullName evidence="1">CCR4-NOT transcription complex subunit 7/8</fullName>
    </submittedName>
</protein>